<gene>
    <name evidence="2" type="ORF">MGU_10518</name>
</gene>
<protein>
    <submittedName>
        <fullName evidence="2">Uncharacterized protein</fullName>
    </submittedName>
</protein>
<evidence type="ECO:0000313" key="3">
    <source>
        <dbReference type="Proteomes" id="UP000031192"/>
    </source>
</evidence>
<proteinExistence type="predicted"/>
<dbReference type="OrthoDB" id="10544949at2759"/>
<dbReference type="EMBL" id="AZNH01000100">
    <property type="protein sequence ID" value="KID82167.1"/>
    <property type="molecule type" value="Genomic_DNA"/>
</dbReference>
<dbReference type="AlphaFoldDB" id="A0A0B4GQY7"/>
<feature type="signal peptide" evidence="1">
    <location>
        <begin position="1"/>
        <end position="16"/>
    </location>
</feature>
<dbReference type="HOGENOM" id="CLU_1396655_0_0_1"/>
<keyword evidence="3" id="KW-1185">Reference proteome</keyword>
<name>A0A0B4GQY7_METGA</name>
<evidence type="ECO:0000313" key="2">
    <source>
        <dbReference type="EMBL" id="KID82167.1"/>
    </source>
</evidence>
<organism evidence="2 3">
    <name type="scientific">Metarhizium guizhouense (strain ARSEF 977)</name>
    <dbReference type="NCBI Taxonomy" id="1276136"/>
    <lineage>
        <taxon>Eukaryota</taxon>
        <taxon>Fungi</taxon>
        <taxon>Dikarya</taxon>
        <taxon>Ascomycota</taxon>
        <taxon>Pezizomycotina</taxon>
        <taxon>Sordariomycetes</taxon>
        <taxon>Hypocreomycetidae</taxon>
        <taxon>Hypocreales</taxon>
        <taxon>Clavicipitaceae</taxon>
        <taxon>Metarhizium</taxon>
    </lineage>
</organism>
<sequence>MIFVIALHFLAGVVLTAPQQQSVRGGIKPFKEVPTDFTHCWIKNVAIMLPPTSIPSEECTGTMTYRFRRLYKMPENRENYTSIDECLRSRNINPDALDSQRILNEDNYRDGVFALRSAYNALSSTDPEGVDVLSEANKGLDTAQEKLKTALSPELFEKIDTNIKVAKGKLSVPGVNMEAVVDNLKKLRDWIRNTTTEKYTISVQYSWHELPYN</sequence>
<evidence type="ECO:0000256" key="1">
    <source>
        <dbReference type="SAM" id="SignalP"/>
    </source>
</evidence>
<keyword evidence="1" id="KW-0732">Signal</keyword>
<feature type="chain" id="PRO_5002092022" evidence="1">
    <location>
        <begin position="17"/>
        <end position="213"/>
    </location>
</feature>
<reference evidence="2 3" key="1">
    <citation type="journal article" date="2014" name="Proc. Natl. Acad. Sci. U.S.A.">
        <title>Trajectory and genomic determinants of fungal-pathogen speciation and host adaptation.</title>
        <authorList>
            <person name="Hu X."/>
            <person name="Xiao G."/>
            <person name="Zheng P."/>
            <person name="Shang Y."/>
            <person name="Su Y."/>
            <person name="Zhang X."/>
            <person name="Liu X."/>
            <person name="Zhan S."/>
            <person name="St Leger R.J."/>
            <person name="Wang C."/>
        </authorList>
    </citation>
    <scope>NUCLEOTIDE SEQUENCE [LARGE SCALE GENOMIC DNA]</scope>
    <source>
        <strain evidence="2 3">ARSEF 977</strain>
    </source>
</reference>
<comment type="caution">
    <text evidence="2">The sequence shown here is derived from an EMBL/GenBank/DDBJ whole genome shotgun (WGS) entry which is preliminary data.</text>
</comment>
<dbReference type="Proteomes" id="UP000031192">
    <property type="component" value="Unassembled WGS sequence"/>
</dbReference>
<accession>A0A0B4GQY7</accession>